<dbReference type="Proteomes" id="UP000828390">
    <property type="component" value="Unassembled WGS sequence"/>
</dbReference>
<reference evidence="2" key="2">
    <citation type="submission" date="2020-11" db="EMBL/GenBank/DDBJ databases">
        <authorList>
            <person name="McCartney M.A."/>
            <person name="Auch B."/>
            <person name="Kono T."/>
            <person name="Mallez S."/>
            <person name="Becker A."/>
            <person name="Gohl D.M."/>
            <person name="Silverstein K.A.T."/>
            <person name="Koren S."/>
            <person name="Bechman K.B."/>
            <person name="Herman A."/>
            <person name="Abrahante J.E."/>
            <person name="Garbe J."/>
        </authorList>
    </citation>
    <scope>NUCLEOTIDE SEQUENCE</scope>
    <source>
        <strain evidence="2">Duluth1</strain>
        <tissue evidence="2">Whole animal</tissue>
    </source>
</reference>
<evidence type="ECO:0000313" key="2">
    <source>
        <dbReference type="EMBL" id="KAH3851979.1"/>
    </source>
</evidence>
<dbReference type="Gene3D" id="3.40.50.1000">
    <property type="entry name" value="HAD superfamily/HAD-like"/>
    <property type="match status" value="1"/>
</dbReference>
<name>A0A9D4L635_DREPO</name>
<evidence type="ECO:0000313" key="3">
    <source>
        <dbReference type="Proteomes" id="UP000828390"/>
    </source>
</evidence>
<proteinExistence type="predicted"/>
<dbReference type="AlphaFoldDB" id="A0A9D4L635"/>
<accession>A0A9D4L635</accession>
<feature type="domain" description="FCP1 homology" evidence="1">
    <location>
        <begin position="4"/>
        <end position="36"/>
    </location>
</feature>
<dbReference type="Pfam" id="PF03031">
    <property type="entry name" value="NIF"/>
    <property type="match status" value="1"/>
</dbReference>
<keyword evidence="3" id="KW-1185">Reference proteome</keyword>
<sequence length="51" mass="5729">MATGWRFKKRPGIDHFLRAIGPPMFEVVIYTKESGMVGTCVGALFLVENWA</sequence>
<gene>
    <name evidence="2" type="ORF">DPMN_094468</name>
</gene>
<evidence type="ECO:0000259" key="1">
    <source>
        <dbReference type="Pfam" id="PF03031"/>
    </source>
</evidence>
<dbReference type="InterPro" id="IPR023214">
    <property type="entry name" value="HAD_sf"/>
</dbReference>
<organism evidence="2 3">
    <name type="scientific">Dreissena polymorpha</name>
    <name type="common">Zebra mussel</name>
    <name type="synonym">Mytilus polymorpha</name>
    <dbReference type="NCBI Taxonomy" id="45954"/>
    <lineage>
        <taxon>Eukaryota</taxon>
        <taxon>Metazoa</taxon>
        <taxon>Spiralia</taxon>
        <taxon>Lophotrochozoa</taxon>
        <taxon>Mollusca</taxon>
        <taxon>Bivalvia</taxon>
        <taxon>Autobranchia</taxon>
        <taxon>Heteroconchia</taxon>
        <taxon>Euheterodonta</taxon>
        <taxon>Imparidentia</taxon>
        <taxon>Neoheterodontei</taxon>
        <taxon>Myida</taxon>
        <taxon>Dreissenoidea</taxon>
        <taxon>Dreissenidae</taxon>
        <taxon>Dreissena</taxon>
    </lineage>
</organism>
<protein>
    <recommendedName>
        <fullName evidence="1">FCP1 homology domain-containing protein</fullName>
    </recommendedName>
</protein>
<dbReference type="InterPro" id="IPR004274">
    <property type="entry name" value="FCP1_dom"/>
</dbReference>
<dbReference type="EMBL" id="JAIWYP010000003">
    <property type="protein sequence ID" value="KAH3851979.1"/>
    <property type="molecule type" value="Genomic_DNA"/>
</dbReference>
<reference evidence="2" key="1">
    <citation type="journal article" date="2019" name="bioRxiv">
        <title>The Genome of the Zebra Mussel, Dreissena polymorpha: A Resource for Invasive Species Research.</title>
        <authorList>
            <person name="McCartney M.A."/>
            <person name="Auch B."/>
            <person name="Kono T."/>
            <person name="Mallez S."/>
            <person name="Zhang Y."/>
            <person name="Obille A."/>
            <person name="Becker A."/>
            <person name="Abrahante J.E."/>
            <person name="Garbe J."/>
            <person name="Badalamenti J.P."/>
            <person name="Herman A."/>
            <person name="Mangelson H."/>
            <person name="Liachko I."/>
            <person name="Sullivan S."/>
            <person name="Sone E.D."/>
            <person name="Koren S."/>
            <person name="Silverstein K.A.T."/>
            <person name="Beckman K.B."/>
            <person name="Gohl D.M."/>
        </authorList>
    </citation>
    <scope>NUCLEOTIDE SEQUENCE</scope>
    <source>
        <strain evidence="2">Duluth1</strain>
        <tissue evidence="2">Whole animal</tissue>
    </source>
</reference>
<comment type="caution">
    <text evidence="2">The sequence shown here is derived from an EMBL/GenBank/DDBJ whole genome shotgun (WGS) entry which is preliminary data.</text>
</comment>